<dbReference type="EMBL" id="ATAY01000006">
    <property type="protein sequence ID" value="EPR14372.1"/>
    <property type="molecule type" value="Genomic_DNA"/>
</dbReference>
<feature type="active site" evidence="1">
    <location>
        <position position="68"/>
    </location>
</feature>
<dbReference type="InterPro" id="IPR029069">
    <property type="entry name" value="HotDog_dom_sf"/>
</dbReference>
<feature type="domain" description="Fluoroacetyl-CoA-specific thioesterase-like" evidence="3">
    <location>
        <begin position="15"/>
        <end position="117"/>
    </location>
</feature>
<dbReference type="PANTHER" id="PTHR36934">
    <property type="entry name" value="BLR0278 PROTEIN"/>
    <property type="match status" value="1"/>
</dbReference>
<feature type="binding site" evidence="2">
    <location>
        <position position="112"/>
    </location>
    <ligand>
        <name>substrate</name>
    </ligand>
</feature>
<reference evidence="4 5" key="1">
    <citation type="journal article" date="2013" name="Genome Announc.">
        <title>Draft Genome Sequence of the Cellulolytic Bacterium Clostridium papyrosolvens C7 (ATCC 700395).</title>
        <authorList>
            <person name="Zepeda V."/>
            <person name="Dassa B."/>
            <person name="Borovok I."/>
            <person name="Lamed R."/>
            <person name="Bayer E.A."/>
            <person name="Cate J.H."/>
        </authorList>
    </citation>
    <scope>NUCLEOTIDE SEQUENCE [LARGE SCALE GENOMIC DNA]</scope>
    <source>
        <strain evidence="4 5">C7</strain>
    </source>
</reference>
<feature type="active site" evidence="1">
    <location>
        <position position="42"/>
    </location>
</feature>
<dbReference type="STRING" id="1330534.L323_00805"/>
<evidence type="ECO:0000256" key="1">
    <source>
        <dbReference type="PIRSR" id="PIRSR014972-1"/>
    </source>
</evidence>
<organism evidence="4 5">
    <name type="scientific">Ruminiclostridium papyrosolvens C7</name>
    <dbReference type="NCBI Taxonomy" id="1330534"/>
    <lineage>
        <taxon>Bacteria</taxon>
        <taxon>Bacillati</taxon>
        <taxon>Bacillota</taxon>
        <taxon>Clostridia</taxon>
        <taxon>Eubacteriales</taxon>
        <taxon>Oscillospiraceae</taxon>
        <taxon>Ruminiclostridium</taxon>
    </lineage>
</organism>
<proteinExistence type="predicted"/>
<dbReference type="PIRSF" id="PIRSF014972">
    <property type="entry name" value="FlK"/>
    <property type="match status" value="1"/>
</dbReference>
<dbReference type="Pfam" id="PF22636">
    <property type="entry name" value="FlK"/>
    <property type="match status" value="1"/>
</dbReference>
<evidence type="ECO:0000259" key="3">
    <source>
        <dbReference type="Pfam" id="PF22636"/>
    </source>
</evidence>
<feature type="binding site" evidence="2">
    <location>
        <position position="61"/>
    </location>
    <ligand>
        <name>substrate</name>
    </ligand>
</feature>
<dbReference type="SUPFAM" id="SSF54637">
    <property type="entry name" value="Thioesterase/thiol ester dehydrase-isomerase"/>
    <property type="match status" value="1"/>
</dbReference>
<dbReference type="Gene3D" id="3.10.129.10">
    <property type="entry name" value="Hotdog Thioesterase"/>
    <property type="match status" value="1"/>
</dbReference>
<dbReference type="Proteomes" id="UP000016860">
    <property type="component" value="Unassembled WGS sequence"/>
</dbReference>
<evidence type="ECO:0000313" key="5">
    <source>
        <dbReference type="Proteomes" id="UP000016860"/>
    </source>
</evidence>
<dbReference type="PATRIC" id="fig|1330534.3.peg.167"/>
<dbReference type="PANTHER" id="PTHR36934:SF1">
    <property type="entry name" value="THIOESTERASE DOMAIN-CONTAINING PROTEIN"/>
    <property type="match status" value="1"/>
</dbReference>
<protein>
    <submittedName>
        <fullName evidence="4">Thioesterase</fullName>
    </submittedName>
</protein>
<name>U4R6H3_9FIRM</name>
<dbReference type="RefSeq" id="WP_020813827.1">
    <property type="nucleotide sequence ID" value="NZ_ATAY01000006.1"/>
</dbReference>
<feature type="active site" evidence="1">
    <location>
        <position position="34"/>
    </location>
</feature>
<dbReference type="AlphaFoldDB" id="U4R6H3"/>
<feature type="binding site" evidence="2">
    <location>
        <position position="61"/>
    </location>
    <ligand>
        <name>CoA</name>
        <dbReference type="ChEBI" id="CHEBI:57287"/>
    </ligand>
</feature>
<evidence type="ECO:0000256" key="2">
    <source>
        <dbReference type="PIRSR" id="PIRSR014972-2"/>
    </source>
</evidence>
<dbReference type="OrthoDB" id="6902891at2"/>
<comment type="caution">
    <text evidence="4">The sequence shown here is derived from an EMBL/GenBank/DDBJ whole genome shotgun (WGS) entry which is preliminary data.</text>
</comment>
<accession>U4R6H3</accession>
<evidence type="ECO:0000313" key="4">
    <source>
        <dbReference type="EMBL" id="EPR14372.1"/>
    </source>
</evidence>
<dbReference type="InterPro" id="IPR054485">
    <property type="entry name" value="FlK-like_dom"/>
</dbReference>
<sequence length="130" mass="13799">MELEVGITGSAQVLVSEANTAKTMGSGSLDVFATPAMIALMEKAASLAVQNYIDEDSSTVGTMINIKHIAATPVGMNVTARAELAEIDGKRLVFTVEAFDGKAKIGEGQHERFIINAQKFIARANSKLNE</sequence>
<gene>
    <name evidence="4" type="ORF">L323_00805</name>
</gene>
<dbReference type="InterPro" id="IPR025540">
    <property type="entry name" value="FlK"/>
</dbReference>